<name>A0A7W7S4R2_9ACTN</name>
<organism evidence="3 4">
    <name type="scientific">Streptosporangium album</name>
    <dbReference type="NCBI Taxonomy" id="47479"/>
    <lineage>
        <taxon>Bacteria</taxon>
        <taxon>Bacillati</taxon>
        <taxon>Actinomycetota</taxon>
        <taxon>Actinomycetes</taxon>
        <taxon>Streptosporangiales</taxon>
        <taxon>Streptosporangiaceae</taxon>
        <taxon>Streptosporangium</taxon>
    </lineage>
</organism>
<dbReference type="EMBL" id="JACHJU010000006">
    <property type="protein sequence ID" value="MBB4943667.1"/>
    <property type="molecule type" value="Genomic_DNA"/>
</dbReference>
<keyword evidence="4" id="KW-1185">Reference proteome</keyword>
<gene>
    <name evidence="3" type="ORF">FHR32_008068</name>
</gene>
<dbReference type="Pfam" id="PF13751">
    <property type="entry name" value="DDE_Tnp_1_6"/>
    <property type="match status" value="1"/>
</dbReference>
<accession>A0A7W7S4R2</accession>
<reference evidence="3 4" key="1">
    <citation type="submission" date="2020-08" db="EMBL/GenBank/DDBJ databases">
        <title>Sequencing the genomes of 1000 actinobacteria strains.</title>
        <authorList>
            <person name="Klenk H.-P."/>
        </authorList>
    </citation>
    <scope>NUCLEOTIDE SEQUENCE [LARGE SCALE GENOMIC DNA]</scope>
    <source>
        <strain evidence="3 4">DSM 43023</strain>
    </source>
</reference>
<evidence type="ECO:0000259" key="2">
    <source>
        <dbReference type="Pfam" id="PF13751"/>
    </source>
</evidence>
<feature type="compositionally biased region" description="Basic and acidic residues" evidence="1">
    <location>
        <begin position="94"/>
        <end position="103"/>
    </location>
</feature>
<evidence type="ECO:0000313" key="3">
    <source>
        <dbReference type="EMBL" id="MBB4943667.1"/>
    </source>
</evidence>
<comment type="caution">
    <text evidence="3">The sequence shown here is derived from an EMBL/GenBank/DDBJ whole genome shotgun (WGS) entry which is preliminary data.</text>
</comment>
<dbReference type="Proteomes" id="UP000534286">
    <property type="component" value="Unassembled WGS sequence"/>
</dbReference>
<protein>
    <recommendedName>
        <fullName evidence="2">Transposase DDE domain-containing protein</fullName>
    </recommendedName>
</protein>
<dbReference type="PANTHER" id="PTHR33408:SF2">
    <property type="entry name" value="TRANSPOSASE DDE DOMAIN-CONTAINING PROTEIN"/>
    <property type="match status" value="1"/>
</dbReference>
<dbReference type="InterPro" id="IPR025668">
    <property type="entry name" value="Tnp_DDE_dom"/>
</dbReference>
<proteinExistence type="predicted"/>
<evidence type="ECO:0000256" key="1">
    <source>
        <dbReference type="SAM" id="MobiDB-lite"/>
    </source>
</evidence>
<sequence>MRWRRWPPRRPAGWLAEVVSAEWIERHGARVDAYRFPKGEDARTRWALRVETDGFALLEAVYAPGAPAWLRQIPAVQVLRVAWVQQYHRDEKGVRRREAKDLPPGRTRLASPYDPQAHYGVKRGSGWCGYKVHLSETCDEDAPHLITNVATTNACTGDIELTAPVHAALERRGPRPGEHAVDAGYTSAALIVSAHSAYGIDLLGPVGIDTTEPGQAQAGLTQGDFAIDWDRHRVTCPRGAVSVSWSDQRKSNGTPITQIRFSNDDCGPCPVRQACTRAAHGKYGRTLTLLPQPLQQVLEQRRYDQQTQEWKDRYAVRAGVEGTISQAVRATQIRRTRYHGLPKTALGHVFTATAINLIRLDAWWTGTTRGRTRISHLTRLACDLGLAA</sequence>
<evidence type="ECO:0000313" key="4">
    <source>
        <dbReference type="Proteomes" id="UP000534286"/>
    </source>
</evidence>
<dbReference type="AlphaFoldDB" id="A0A7W7S4R2"/>
<feature type="region of interest" description="Disordered" evidence="1">
    <location>
        <begin position="94"/>
        <end position="115"/>
    </location>
</feature>
<feature type="domain" description="Transposase DDE" evidence="2">
    <location>
        <begin position="235"/>
        <end position="360"/>
    </location>
</feature>
<dbReference type="PANTHER" id="PTHR33408">
    <property type="entry name" value="TRANSPOSASE"/>
    <property type="match status" value="1"/>
</dbReference>